<proteinExistence type="predicted"/>
<accession>A0ABU6J4D7</accession>
<organism evidence="1 2">
    <name type="scientific">Noviherbaspirillum album</name>
    <dbReference type="NCBI Taxonomy" id="3080276"/>
    <lineage>
        <taxon>Bacteria</taxon>
        <taxon>Pseudomonadati</taxon>
        <taxon>Pseudomonadota</taxon>
        <taxon>Betaproteobacteria</taxon>
        <taxon>Burkholderiales</taxon>
        <taxon>Oxalobacteraceae</taxon>
        <taxon>Noviherbaspirillum</taxon>
    </lineage>
</organism>
<comment type="caution">
    <text evidence="1">The sequence shown here is derived from an EMBL/GenBank/DDBJ whole genome shotgun (WGS) entry which is preliminary data.</text>
</comment>
<gene>
    <name evidence="1" type="ORF">RY831_04050</name>
</gene>
<sequence length="71" mass="8031">MELDLFKATLTEAVGFFEGTRKKNPIGEGRRVTEQMKKVANSCNNLAKSFEQSRQSQKIALPDWKAIPPCF</sequence>
<evidence type="ECO:0000313" key="1">
    <source>
        <dbReference type="EMBL" id="MEC4718308.1"/>
    </source>
</evidence>
<dbReference type="RefSeq" id="WP_326505057.1">
    <property type="nucleotide sequence ID" value="NZ_JAWIIV010000002.1"/>
</dbReference>
<dbReference type="EMBL" id="JAWIIV010000002">
    <property type="protein sequence ID" value="MEC4718308.1"/>
    <property type="molecule type" value="Genomic_DNA"/>
</dbReference>
<reference evidence="1 2" key="1">
    <citation type="submission" date="2023-10" db="EMBL/GenBank/DDBJ databases">
        <title>Noviherbaspirillum sp. CPCC 100848 genome assembly.</title>
        <authorList>
            <person name="Li X.Y."/>
            <person name="Fang X.M."/>
        </authorList>
    </citation>
    <scope>NUCLEOTIDE SEQUENCE [LARGE SCALE GENOMIC DNA]</scope>
    <source>
        <strain evidence="1 2">CPCC 100848</strain>
    </source>
</reference>
<keyword evidence="2" id="KW-1185">Reference proteome</keyword>
<dbReference type="Proteomes" id="UP001352263">
    <property type="component" value="Unassembled WGS sequence"/>
</dbReference>
<name>A0ABU6J4D7_9BURK</name>
<evidence type="ECO:0000313" key="2">
    <source>
        <dbReference type="Proteomes" id="UP001352263"/>
    </source>
</evidence>
<protein>
    <submittedName>
        <fullName evidence="1">Uncharacterized protein</fullName>
    </submittedName>
</protein>